<gene>
    <name evidence="2" type="ORF">CWI75_11825</name>
</gene>
<evidence type="ECO:0000313" key="2">
    <source>
        <dbReference type="EMBL" id="PLW82442.1"/>
    </source>
</evidence>
<dbReference type="AlphaFoldDB" id="A0A2N5Y228"/>
<dbReference type="EMBL" id="PKLZ01000008">
    <property type="protein sequence ID" value="PLW82442.1"/>
    <property type="molecule type" value="Genomic_DNA"/>
</dbReference>
<dbReference type="GO" id="GO:0005737">
    <property type="term" value="C:cytoplasm"/>
    <property type="evidence" value="ECO:0007669"/>
    <property type="project" value="TreeGrafter"/>
</dbReference>
<dbReference type="InterPro" id="IPR036282">
    <property type="entry name" value="Glutathione-S-Trfase_C_sf"/>
</dbReference>
<dbReference type="PANTHER" id="PTHR12289">
    <property type="entry name" value="METAXIN RELATED"/>
    <property type="match status" value="1"/>
</dbReference>
<dbReference type="PROSITE" id="PS50404">
    <property type="entry name" value="GST_NTER"/>
    <property type="match status" value="1"/>
</dbReference>
<dbReference type="Proteomes" id="UP000234845">
    <property type="component" value="Unassembled WGS sequence"/>
</dbReference>
<keyword evidence="3" id="KW-1185">Reference proteome</keyword>
<dbReference type="Gene3D" id="1.20.1050.10">
    <property type="match status" value="2"/>
</dbReference>
<dbReference type="InterPro" id="IPR050931">
    <property type="entry name" value="Mito_Protein_Transport_Metaxin"/>
</dbReference>
<dbReference type="InterPro" id="IPR036249">
    <property type="entry name" value="Thioredoxin-like_sf"/>
</dbReference>
<dbReference type="Pfam" id="PF13410">
    <property type="entry name" value="GST_C_2"/>
    <property type="match status" value="1"/>
</dbReference>
<dbReference type="GO" id="GO:0016740">
    <property type="term" value="F:transferase activity"/>
    <property type="evidence" value="ECO:0007669"/>
    <property type="project" value="UniProtKB-KW"/>
</dbReference>
<keyword evidence="2" id="KW-0808">Transferase</keyword>
<accession>A0A2N5Y228</accession>
<dbReference type="RefSeq" id="WP_101521694.1">
    <property type="nucleotide sequence ID" value="NZ_PKLZ01000008.1"/>
</dbReference>
<comment type="caution">
    <text evidence="2">The sequence shown here is derived from an EMBL/GenBank/DDBJ whole genome shotgun (WGS) entry which is preliminary data.</text>
</comment>
<protein>
    <submittedName>
        <fullName evidence="2">Glutathione S-transferase family protein</fullName>
    </submittedName>
</protein>
<dbReference type="SUPFAM" id="SSF52833">
    <property type="entry name" value="Thioredoxin-like"/>
    <property type="match status" value="1"/>
</dbReference>
<dbReference type="CDD" id="cd00299">
    <property type="entry name" value="GST_C_family"/>
    <property type="match status" value="1"/>
</dbReference>
<name>A0A2N5Y228_9GAMM</name>
<dbReference type="Pfam" id="PF13417">
    <property type="entry name" value="GST_N_3"/>
    <property type="match status" value="1"/>
</dbReference>
<dbReference type="PANTHER" id="PTHR12289:SF67">
    <property type="match status" value="1"/>
</dbReference>
<evidence type="ECO:0000259" key="1">
    <source>
        <dbReference type="PROSITE" id="PS50404"/>
    </source>
</evidence>
<organism evidence="2 3">
    <name type="scientific">Kineobactrum sediminis</name>
    <dbReference type="NCBI Taxonomy" id="1905677"/>
    <lineage>
        <taxon>Bacteria</taxon>
        <taxon>Pseudomonadati</taxon>
        <taxon>Pseudomonadota</taxon>
        <taxon>Gammaproteobacteria</taxon>
        <taxon>Cellvibrionales</taxon>
        <taxon>Halieaceae</taxon>
        <taxon>Kineobactrum</taxon>
    </lineage>
</organism>
<feature type="domain" description="GST N-terminal" evidence="1">
    <location>
        <begin position="8"/>
        <end position="87"/>
    </location>
</feature>
<reference evidence="3" key="1">
    <citation type="submission" date="2017-11" db="EMBL/GenBank/DDBJ databases">
        <title>The draft genome sequence of Chromatocurvus sp. F02.</title>
        <authorList>
            <person name="Du Z.-J."/>
            <person name="Chang Y.-Q."/>
        </authorList>
    </citation>
    <scope>NUCLEOTIDE SEQUENCE [LARGE SCALE GENOMIC DNA]</scope>
    <source>
        <strain evidence="3">F02</strain>
    </source>
</reference>
<proteinExistence type="predicted"/>
<dbReference type="OrthoDB" id="508035at2"/>
<dbReference type="SUPFAM" id="SSF47616">
    <property type="entry name" value="GST C-terminal domain-like"/>
    <property type="match status" value="1"/>
</dbReference>
<sequence>MIDTGRLQPIVLHGSNISYFTGKMENYFRVRDIPYELRSMQFPGDRKKLEKALGLMQMPALQLGDGRWMTDTTKIIQWFEASYPQNGLVPDDPVQRFVCLLLEDWADEWWWRPAMHYRWHYPEGAHFASRHLAAELMPHVPVPGAIKRLMLRIRQRGGYTTGDGITTKSVAGVEDLFLRLLGQLQAIFSDRPFVFGDRPSLADIALSGPFFRHFALDPVPLEIIRQRAPAVLEWVARLWNSRMDQCTGEWLQGIPDDLGPLLDDIGNGYLPYVCANVDAVAAGNSRFDVEVGGVAYRHARYSRYRVWCLQELRSHYLALPAQAQAGVRELLEKHACWEPLWRHQSLPLLPGQEQGLPFRGDTKMIGVNE</sequence>
<dbReference type="InterPro" id="IPR004045">
    <property type="entry name" value="Glutathione_S-Trfase_N"/>
</dbReference>
<dbReference type="Gene3D" id="3.40.30.10">
    <property type="entry name" value="Glutaredoxin"/>
    <property type="match status" value="1"/>
</dbReference>
<evidence type="ECO:0000313" key="3">
    <source>
        <dbReference type="Proteomes" id="UP000234845"/>
    </source>
</evidence>